<dbReference type="PANTHER" id="PTHR11803:SF58">
    <property type="entry name" value="PROTEIN HMF1-RELATED"/>
    <property type="match status" value="1"/>
</dbReference>
<organism evidence="3 4">
    <name type="scientific">Rhizobium pisi</name>
    <dbReference type="NCBI Taxonomy" id="574561"/>
    <lineage>
        <taxon>Bacteria</taxon>
        <taxon>Pseudomonadati</taxon>
        <taxon>Pseudomonadota</taxon>
        <taxon>Alphaproteobacteria</taxon>
        <taxon>Hyphomicrobiales</taxon>
        <taxon>Rhizobiaceae</taxon>
        <taxon>Rhizobium/Agrobacterium group</taxon>
        <taxon>Rhizobium</taxon>
    </lineage>
</organism>
<comment type="caution">
    <text evidence="3">The sequence shown here is derived from an EMBL/GenBank/DDBJ whole genome shotgun (WGS) entry which is preliminary data.</text>
</comment>
<protein>
    <submittedName>
        <fullName evidence="3">Enamine deaminase RidA (YjgF/YER057c/UK114 family)</fullName>
    </submittedName>
</protein>
<feature type="compositionally biased region" description="Polar residues" evidence="2">
    <location>
        <begin position="108"/>
        <end position="119"/>
    </location>
</feature>
<evidence type="ECO:0000313" key="4">
    <source>
        <dbReference type="Proteomes" id="UP000518315"/>
    </source>
</evidence>
<comment type="similarity">
    <text evidence="1">Belongs to the RutC family.</text>
</comment>
<dbReference type="AlphaFoldDB" id="A0A7W5BGZ3"/>
<dbReference type="PANTHER" id="PTHR11803">
    <property type="entry name" value="2-IMINOBUTANOATE/2-IMINOPROPANOATE DEAMINASE RIDA"/>
    <property type="match status" value="1"/>
</dbReference>
<dbReference type="Gene3D" id="3.30.1330.40">
    <property type="entry name" value="RutC-like"/>
    <property type="match status" value="1"/>
</dbReference>
<gene>
    <name evidence="3" type="ORF">FHS26_000429</name>
</gene>
<reference evidence="3 4" key="1">
    <citation type="submission" date="2020-08" db="EMBL/GenBank/DDBJ databases">
        <title>Genomic Encyclopedia of Type Strains, Phase III (KMG-III): the genomes of soil and plant-associated and newly described type strains.</title>
        <authorList>
            <person name="Whitman W."/>
        </authorList>
    </citation>
    <scope>NUCLEOTIDE SEQUENCE [LARGE SCALE GENOMIC DNA]</scope>
    <source>
        <strain evidence="3 4">CECT 4113</strain>
    </source>
</reference>
<sequence length="119" mass="12769">MEMIAHDPATGVYPASPDYIHALEVRHPSRLLFVSGTMGLDEQGTAAPDLEGQLELIWSNLRAILASAGMTVDNVVRLTSYLRDGAFVEANQNARSKRSAAAPCRPRPSSSKRCATTGS</sequence>
<dbReference type="CDD" id="cd00448">
    <property type="entry name" value="YjgF_YER057c_UK114_family"/>
    <property type="match status" value="1"/>
</dbReference>
<dbReference type="GO" id="GO:0019239">
    <property type="term" value="F:deaminase activity"/>
    <property type="evidence" value="ECO:0007669"/>
    <property type="project" value="TreeGrafter"/>
</dbReference>
<dbReference type="InterPro" id="IPR006175">
    <property type="entry name" value="YjgF/YER057c/UK114"/>
</dbReference>
<evidence type="ECO:0000256" key="1">
    <source>
        <dbReference type="ARBA" id="ARBA00010552"/>
    </source>
</evidence>
<evidence type="ECO:0000313" key="3">
    <source>
        <dbReference type="EMBL" id="MBB3132734.1"/>
    </source>
</evidence>
<dbReference type="EMBL" id="JACHXH010000001">
    <property type="protein sequence ID" value="MBB3132734.1"/>
    <property type="molecule type" value="Genomic_DNA"/>
</dbReference>
<dbReference type="InterPro" id="IPR035959">
    <property type="entry name" value="RutC-like_sf"/>
</dbReference>
<dbReference type="Pfam" id="PF01042">
    <property type="entry name" value="Ribonuc_L-PSP"/>
    <property type="match status" value="1"/>
</dbReference>
<dbReference type="SUPFAM" id="SSF55298">
    <property type="entry name" value="YjgF-like"/>
    <property type="match status" value="1"/>
</dbReference>
<proteinExistence type="inferred from homology"/>
<feature type="region of interest" description="Disordered" evidence="2">
    <location>
        <begin position="92"/>
        <end position="119"/>
    </location>
</feature>
<keyword evidence="4" id="KW-1185">Reference proteome</keyword>
<accession>A0A7W5BGZ3</accession>
<evidence type="ECO:0000256" key="2">
    <source>
        <dbReference type="SAM" id="MobiDB-lite"/>
    </source>
</evidence>
<dbReference type="Proteomes" id="UP000518315">
    <property type="component" value="Unassembled WGS sequence"/>
</dbReference>
<dbReference type="GO" id="GO:0005829">
    <property type="term" value="C:cytosol"/>
    <property type="evidence" value="ECO:0007669"/>
    <property type="project" value="TreeGrafter"/>
</dbReference>
<name>A0A7W5BGZ3_9HYPH</name>